<sequence>MSLYRILIRGSLALSVLGATVVSGNVAADAAAAPPYTVTSAGVTLTDGSTFQAGGHVNYRTTLRSGGVHFDPNNNQPGGVYIGKTFLPIDLAPGECIVWVQYGGTNYHYGEGGEPPVCKSNSDGSNTPTPSTPQKPDNTSKPGNDPRRNNTPSSNNIPNPGIAAPPVTKNTPESDSVPTVTGMLRSNSAPFVRIAPKAKRIPMARKAPLAVSPPTGQSNHTAFASTQACSQSPTMKGLNIAALSSPNRATTPGIGLPFTGLNVMLPVVVLAAALVTFGVVFMNVNGAGRTGRRVARHLPGSPYDPGLRHRVGSRPGPVPSLAGGNAQKSTQLLPAGRRNRVATGRNNRVAIGSVSVRAPELLGSTSKGDTPKSGGEAMRSIPRAQNGPWRG</sequence>
<feature type="region of interest" description="Disordered" evidence="1">
    <location>
        <begin position="360"/>
        <end position="391"/>
    </location>
</feature>
<protein>
    <submittedName>
        <fullName evidence="4">Uncharacterized protein</fullName>
    </submittedName>
</protein>
<feature type="signal peptide" evidence="3">
    <location>
        <begin position="1"/>
        <end position="27"/>
    </location>
</feature>
<dbReference type="EMBL" id="LNZG01000031">
    <property type="protein sequence ID" value="ODA89848.1"/>
    <property type="molecule type" value="Genomic_DNA"/>
</dbReference>
<reference evidence="4 5" key="1">
    <citation type="submission" date="2015-11" db="EMBL/GenBank/DDBJ databases">
        <authorList>
            <person name="Zhang Y."/>
            <person name="Guo Z."/>
        </authorList>
    </citation>
    <scope>NUCLEOTIDE SEQUENCE [LARGE SCALE GENOMIC DNA]</scope>
    <source>
        <strain evidence="5">gdw1</strain>
    </source>
</reference>
<feature type="compositionally biased region" description="Low complexity" evidence="1">
    <location>
        <begin position="149"/>
        <end position="166"/>
    </location>
</feature>
<evidence type="ECO:0000256" key="3">
    <source>
        <dbReference type="SAM" id="SignalP"/>
    </source>
</evidence>
<feature type="compositionally biased region" description="Polar residues" evidence="1">
    <location>
        <begin position="119"/>
        <end position="142"/>
    </location>
</feature>
<dbReference type="OrthoDB" id="3783029at2"/>
<feature type="region of interest" description="Disordered" evidence="1">
    <location>
        <begin position="114"/>
        <end position="183"/>
    </location>
</feature>
<dbReference type="RefSeq" id="WP_041767372.1">
    <property type="nucleotide sequence ID" value="NZ_LNZG01000031.1"/>
</dbReference>
<keyword evidence="2" id="KW-0472">Membrane</keyword>
<evidence type="ECO:0000256" key="1">
    <source>
        <dbReference type="SAM" id="MobiDB-lite"/>
    </source>
</evidence>
<proteinExistence type="predicted"/>
<feature type="chain" id="PRO_5039409656" evidence="3">
    <location>
        <begin position="28"/>
        <end position="391"/>
    </location>
</feature>
<evidence type="ECO:0000256" key="2">
    <source>
        <dbReference type="SAM" id="Phobius"/>
    </source>
</evidence>
<evidence type="ECO:0000313" key="4">
    <source>
        <dbReference type="EMBL" id="ODA89848.1"/>
    </source>
</evidence>
<feature type="transmembrane region" description="Helical" evidence="2">
    <location>
        <begin position="263"/>
        <end position="284"/>
    </location>
</feature>
<feature type="region of interest" description="Disordered" evidence="1">
    <location>
        <begin position="293"/>
        <end position="348"/>
    </location>
</feature>
<evidence type="ECO:0000313" key="5">
    <source>
        <dbReference type="Proteomes" id="UP000094426"/>
    </source>
</evidence>
<comment type="caution">
    <text evidence="4">The sequence shown here is derived from an EMBL/GenBank/DDBJ whole genome shotgun (WGS) entry which is preliminary data.</text>
</comment>
<accession>A0A1E2SJL2</accession>
<dbReference type="AlphaFoldDB" id="A0A1E2SJL2"/>
<name>A0A1E2SJL2_LEIXY</name>
<keyword evidence="3" id="KW-0732">Signal</keyword>
<keyword evidence="2" id="KW-0812">Transmembrane</keyword>
<dbReference type="Proteomes" id="UP000094426">
    <property type="component" value="Unassembled WGS sequence"/>
</dbReference>
<keyword evidence="2" id="KW-1133">Transmembrane helix</keyword>
<organism evidence="4 5">
    <name type="scientific">Leifsonia xyli subsp. xyli</name>
    <dbReference type="NCBI Taxonomy" id="59736"/>
    <lineage>
        <taxon>Bacteria</taxon>
        <taxon>Bacillati</taxon>
        <taxon>Actinomycetota</taxon>
        <taxon>Actinomycetes</taxon>
        <taxon>Micrococcales</taxon>
        <taxon>Microbacteriaceae</taxon>
        <taxon>Leifsonia</taxon>
    </lineage>
</organism>
<feature type="compositionally biased region" description="Polar residues" evidence="1">
    <location>
        <begin position="168"/>
        <end position="183"/>
    </location>
</feature>
<gene>
    <name evidence="4" type="ORF">ATY41_12145</name>
</gene>